<organism evidence="1">
    <name type="scientific">Spironucleus salmonicida</name>
    <dbReference type="NCBI Taxonomy" id="348837"/>
    <lineage>
        <taxon>Eukaryota</taxon>
        <taxon>Metamonada</taxon>
        <taxon>Diplomonadida</taxon>
        <taxon>Hexamitidae</taxon>
        <taxon>Hexamitinae</taxon>
        <taxon>Spironucleus</taxon>
    </lineage>
</organism>
<accession>V6LWK2</accession>
<dbReference type="AlphaFoldDB" id="V6LWK2"/>
<sequence length="94" mass="11097">MLQQSLSRFSNIFLFQSHEYNVYNEQKNGIEETNSHGYLISTCIPTIIANTIKFIQVSHQRTTHDKQIQRSSNWIIKYTKHTIIPKWDNGNEDN</sequence>
<proteinExistence type="predicted"/>
<protein>
    <submittedName>
        <fullName evidence="1">Uncharacterized protein</fullName>
    </submittedName>
</protein>
<name>V6LWK2_9EUKA</name>
<reference evidence="1" key="1">
    <citation type="journal article" date="2014" name="PLoS Genet.">
        <title>The Genome of Spironucleus salmonicida Highlights a Fish Pathogen Adapted to Fluctuating Environments.</title>
        <authorList>
            <person name="Xu F."/>
            <person name="Jerlstrom-Hultqvist J."/>
            <person name="Einarsson E."/>
            <person name="Astvaldsson A."/>
            <person name="Svard S.G."/>
            <person name="Andersson J.O."/>
        </authorList>
    </citation>
    <scope>NUCLEOTIDE SEQUENCE</scope>
</reference>
<gene>
    <name evidence="1" type="ORF">SS50377_11789</name>
</gene>
<evidence type="ECO:0000313" key="1">
    <source>
        <dbReference type="EMBL" id="EST48091.1"/>
    </source>
</evidence>
<dbReference type="EMBL" id="KI546006">
    <property type="protein sequence ID" value="EST48091.1"/>
    <property type="molecule type" value="Genomic_DNA"/>
</dbReference>